<dbReference type="AlphaFoldDB" id="A0A1L0AYG0"/>
<dbReference type="OrthoDB" id="3972606at2759"/>
<evidence type="ECO:0008006" key="3">
    <source>
        <dbReference type="Google" id="ProtNLM"/>
    </source>
</evidence>
<organism evidence="1 2">
    <name type="scientific">Hanseniaspora guilliermondii</name>
    <dbReference type="NCBI Taxonomy" id="56406"/>
    <lineage>
        <taxon>Eukaryota</taxon>
        <taxon>Fungi</taxon>
        <taxon>Dikarya</taxon>
        <taxon>Ascomycota</taxon>
        <taxon>Saccharomycotina</taxon>
        <taxon>Saccharomycetes</taxon>
        <taxon>Saccharomycodales</taxon>
        <taxon>Saccharomycodaceae</taxon>
        <taxon>Hanseniaspora</taxon>
    </lineage>
</organism>
<dbReference type="EMBL" id="FQNF01000018">
    <property type="protein sequence ID" value="SGZ39178.1"/>
    <property type="molecule type" value="Genomic_DNA"/>
</dbReference>
<sequence>MPLVIKDYYNSNDYNGLFSWLLYNLRHGEFEELNNNLLKKELLRRFITHYFTTTNDMVLLVSIPDTILERDTSPDIKINKHYFLQQINEQKSIDFQLLENFLKDYFHLDSLNNICIKKLVTYIEDKKSAYNRFNDKSQPKKGSSNKKNLKINVTNNCVVYNNEVHYLISDPIHGFKNEDWLGLKRNNTIANEKPINKDYPLSTGTTSISDDSDILEIDFKHHQPINNNTCNTKKETINKSIEDNKRASKADDIVNREYIDSINSYNYSTDDSFGTHLEPVETRDSDDSSCDIDDISIGDLSSFASNDEDADMASILPSISIKDESSNMQFRLVLQSIIIIKPTFDGSSYTMHTAIRQTNYLPYVANIEDDWLLYDQNFDIQNLEICSLNDIWISYKNSKKIMFYSLVDTGRENTLVTYSDEEVEEEIIPLNEELNSDDELDDLASFDSNEMIPHSFTVPDGDNTSKELPQQLYDNGDDSENGIQLYQANTNVTNPLNLRKTNTGATITQNTNLKKHLTLSSYNPIERSKTISQNGLLMENSDFCNVKRIPTASSTKRVDKVNNTYLQIIKGNRKGKIKVNKEGDDKNCVMM</sequence>
<accession>A0A1L0AYG0</accession>
<evidence type="ECO:0000313" key="2">
    <source>
        <dbReference type="Proteomes" id="UP000183365"/>
    </source>
</evidence>
<name>A0A1L0AYG0_9ASCO</name>
<evidence type="ECO:0000313" key="1">
    <source>
        <dbReference type="EMBL" id="SGZ39178.1"/>
    </source>
</evidence>
<keyword evidence="2" id="KW-1185">Reference proteome</keyword>
<reference evidence="2" key="1">
    <citation type="submission" date="2016-11" db="EMBL/GenBank/DDBJ databases">
        <authorList>
            <person name="Guldener U."/>
        </authorList>
    </citation>
    <scope>NUCLEOTIDE SEQUENCE [LARGE SCALE GENOMIC DNA]</scope>
</reference>
<dbReference type="VEuPathDB" id="FungiDB:HGUI_01378"/>
<protein>
    <recommendedName>
        <fullName evidence="3">Protein GIS4</fullName>
    </recommendedName>
</protein>
<gene>
    <name evidence="1" type="ORF">HGUI_01378</name>
</gene>
<proteinExistence type="predicted"/>
<dbReference type="Proteomes" id="UP000183365">
    <property type="component" value="Unassembled WGS sequence"/>
</dbReference>